<evidence type="ECO:0000313" key="1">
    <source>
        <dbReference type="EMBL" id="CDW38296.1"/>
    </source>
</evidence>
<dbReference type="AlphaFoldDB" id="A0A0K2UKR6"/>
<name>A0A0K2UKR6_LEPSM</name>
<organism evidence="1">
    <name type="scientific">Lepeophtheirus salmonis</name>
    <name type="common">Salmon louse</name>
    <name type="synonym">Caligus salmonis</name>
    <dbReference type="NCBI Taxonomy" id="72036"/>
    <lineage>
        <taxon>Eukaryota</taxon>
        <taxon>Metazoa</taxon>
        <taxon>Ecdysozoa</taxon>
        <taxon>Arthropoda</taxon>
        <taxon>Crustacea</taxon>
        <taxon>Multicrustacea</taxon>
        <taxon>Hexanauplia</taxon>
        <taxon>Copepoda</taxon>
        <taxon>Siphonostomatoida</taxon>
        <taxon>Caligidae</taxon>
        <taxon>Lepeophtheirus</taxon>
    </lineage>
</organism>
<protein>
    <submittedName>
        <fullName evidence="1">Uncharacterized protein</fullName>
    </submittedName>
</protein>
<sequence>MSRYTLFYFIYEYRAFSHDVSMVYDGYFGA</sequence>
<dbReference type="EMBL" id="HACA01020935">
    <property type="protein sequence ID" value="CDW38296.1"/>
    <property type="molecule type" value="Transcribed_RNA"/>
</dbReference>
<accession>A0A0K2UKR6</accession>
<feature type="non-terminal residue" evidence="1">
    <location>
        <position position="30"/>
    </location>
</feature>
<proteinExistence type="predicted"/>
<reference evidence="1" key="1">
    <citation type="submission" date="2014-05" db="EMBL/GenBank/DDBJ databases">
        <authorList>
            <person name="Chronopoulou M."/>
        </authorList>
    </citation>
    <scope>NUCLEOTIDE SEQUENCE</scope>
    <source>
        <tissue evidence="1">Whole organism</tissue>
    </source>
</reference>